<keyword evidence="3" id="KW-1185">Reference proteome</keyword>
<reference evidence="3" key="1">
    <citation type="submission" date="2013-02" db="EMBL/GenBank/DDBJ databases">
        <authorList>
            <consortium name="The Broad Institute Genome Sequencing Platform"/>
            <person name="Cuomo C."/>
            <person name="Becnel J."/>
            <person name="Sanscrainte N."/>
            <person name="Walker B."/>
            <person name="Young S.K."/>
            <person name="Zeng Q."/>
            <person name="Gargeya S."/>
            <person name="Fitzgerald M."/>
            <person name="Haas B."/>
            <person name="Abouelleil A."/>
            <person name="Alvarado L."/>
            <person name="Arachchi H.M."/>
            <person name="Berlin A.M."/>
            <person name="Chapman S.B."/>
            <person name="Dewar J."/>
            <person name="Goldberg J."/>
            <person name="Griggs A."/>
            <person name="Gujja S."/>
            <person name="Hansen M."/>
            <person name="Howarth C."/>
            <person name="Imamovic A."/>
            <person name="Larimer J."/>
            <person name="McCowan C."/>
            <person name="Murphy C."/>
            <person name="Neiman D."/>
            <person name="Pearson M."/>
            <person name="Priest M."/>
            <person name="Roberts A."/>
            <person name="Saif S."/>
            <person name="Shea T."/>
            <person name="Sisk P."/>
            <person name="Sykes S."/>
            <person name="Wortman J."/>
            <person name="Nusbaum C."/>
            <person name="Birren B."/>
        </authorList>
    </citation>
    <scope>NUCLEOTIDE SEQUENCE [LARGE SCALE GENOMIC DNA]</scope>
    <source>
        <strain evidence="3">PRA339</strain>
    </source>
</reference>
<evidence type="ECO:0000313" key="3">
    <source>
        <dbReference type="Proteomes" id="UP000030655"/>
    </source>
</evidence>
<accession>A0A059EXY9</accession>
<dbReference type="OrthoDB" id="10632731at2759"/>
<organism evidence="2 3">
    <name type="scientific">Anncaliia algerae PRA339</name>
    <dbReference type="NCBI Taxonomy" id="1288291"/>
    <lineage>
        <taxon>Eukaryota</taxon>
        <taxon>Fungi</taxon>
        <taxon>Fungi incertae sedis</taxon>
        <taxon>Microsporidia</taxon>
        <taxon>Tubulinosematoidea</taxon>
        <taxon>Tubulinosematidae</taxon>
        <taxon>Anncaliia</taxon>
    </lineage>
</organism>
<dbReference type="VEuPathDB" id="MicrosporidiaDB:H312_03062"/>
<dbReference type="Proteomes" id="UP000030655">
    <property type="component" value="Unassembled WGS sequence"/>
</dbReference>
<evidence type="ECO:0000256" key="1">
    <source>
        <dbReference type="SAM" id="MobiDB-lite"/>
    </source>
</evidence>
<dbReference type="AlphaFoldDB" id="A0A059EXY9"/>
<gene>
    <name evidence="2" type="ORF">H312_03062</name>
</gene>
<feature type="region of interest" description="Disordered" evidence="1">
    <location>
        <begin position="277"/>
        <end position="322"/>
    </location>
</feature>
<dbReference type="EMBL" id="KK365258">
    <property type="protein sequence ID" value="KCZ79551.1"/>
    <property type="molecule type" value="Genomic_DNA"/>
</dbReference>
<evidence type="ECO:0000313" key="2">
    <source>
        <dbReference type="EMBL" id="KCZ79551.1"/>
    </source>
</evidence>
<protein>
    <submittedName>
        <fullName evidence="2">Uncharacterized protein</fullName>
    </submittedName>
</protein>
<dbReference type="HOGENOM" id="CLU_529922_0_0_1"/>
<name>A0A059EXY9_9MICR</name>
<proteinExistence type="predicted"/>
<reference evidence="2 3" key="2">
    <citation type="submission" date="2014-03" db="EMBL/GenBank/DDBJ databases">
        <title>The Genome Sequence of Anncaliia algerae insect isolate PRA339.</title>
        <authorList>
            <consortium name="The Broad Institute Genome Sequencing Platform"/>
            <consortium name="The Broad Institute Genome Sequencing Center for Infectious Disease"/>
            <person name="Cuomo C."/>
            <person name="Becnel J."/>
            <person name="Sanscrainte N."/>
            <person name="Walker B."/>
            <person name="Young S.K."/>
            <person name="Zeng Q."/>
            <person name="Gargeya S."/>
            <person name="Fitzgerald M."/>
            <person name="Haas B."/>
            <person name="Abouelleil A."/>
            <person name="Alvarado L."/>
            <person name="Arachchi H.M."/>
            <person name="Berlin A.M."/>
            <person name="Chapman S.B."/>
            <person name="Dewar J."/>
            <person name="Goldberg J."/>
            <person name="Griggs A."/>
            <person name="Gujja S."/>
            <person name="Hansen M."/>
            <person name="Howarth C."/>
            <person name="Imamovic A."/>
            <person name="Larimer J."/>
            <person name="McCowan C."/>
            <person name="Murphy C."/>
            <person name="Neiman D."/>
            <person name="Pearson M."/>
            <person name="Priest M."/>
            <person name="Roberts A."/>
            <person name="Saif S."/>
            <person name="Shea T."/>
            <person name="Sisk P."/>
            <person name="Sykes S."/>
            <person name="Wortman J."/>
            <person name="Nusbaum C."/>
            <person name="Birren B."/>
        </authorList>
    </citation>
    <scope>NUCLEOTIDE SEQUENCE [LARGE SCALE GENOMIC DNA]</scope>
    <source>
        <strain evidence="2 3">PRA339</strain>
    </source>
</reference>
<sequence length="514" mass="61133">METLHNKRMILPLLKTNQSLCILGEKKELFDAFMFYAKQTNKKTIVLCKDKSDIITLLPEYLNNEVSDFPDYSKTVVLVEETDLIFKKDDSVEYEIKLMVKIKDLVMVVEPDLLILDNFNCINSLFYFYDKQALFLKEENDFIELKGFNKNQEHKENNKLINNKLKINQNLFQYFIINKNKSKNTSNMEEEKEISKTFKYTDQVEKDKKNLSKRLETKDSKIYSDKLEDKTKNLEVLSKKIEKIEINTKQSGYSFLESLNKIKMEYAEYEPANKIREASKNNRRNEYSNNFERKKSFDKKYNNYKSNERKSNYEHKSTNNDNKKINLNISEKRHDKLIYKQEETEQPININTNSNPKKSSVYDVSSILSQYKKKHNFIKSDSLLDELIKHIDRRMSIILFTSNDKNFSYLHNQVIDTLKVNKIRMYRNKKDFSLSINYKMQEKYQLIINLGVLTLDEYKYRSGLGDDVLTILPNKDGMEEVANYLYQKNEELPDWLIASEDEVEEEIDDADLWN</sequence>